<dbReference type="PANTHER" id="PTHR38042">
    <property type="entry name" value="UROPORPHYRINOGEN-III SYNTHASE, CHLOROPLASTIC"/>
    <property type="match status" value="1"/>
</dbReference>
<evidence type="ECO:0000256" key="4">
    <source>
        <dbReference type="ARBA" id="ARBA00023239"/>
    </source>
</evidence>
<dbReference type="Gene3D" id="3.40.50.10090">
    <property type="match status" value="2"/>
</dbReference>
<sequence>MSPDAATPKLRECYVISLRPVGGHAPMRRAAAAHGARVLALSPWRIEPRRDAVARAALREALQGDIVLFTSPSAVRAAASLQRLRARRGQAWLAVGSGTAAALRRVGIADVAAPSRMDSEGLLALPALGAVRGRSVGLVTAPGGRNLIAPTLARRGARVLRAEVYARVPLTPTPRSLARLRALEAPVWLALSSGEALQRLLDALPVDLLSRLRRARVLAASERLAQLARASGFADVRIAADARPRSLLAAGAGPARRSKASDSMRSS</sequence>
<dbReference type="CDD" id="cd06578">
    <property type="entry name" value="HemD"/>
    <property type="match status" value="1"/>
</dbReference>
<dbReference type="EMBL" id="VTFT01000001">
    <property type="protein sequence ID" value="TYT26270.1"/>
    <property type="molecule type" value="Genomic_DNA"/>
</dbReference>
<protein>
    <recommendedName>
        <fullName evidence="7 9">Uroporphyrinogen-III synthase</fullName>
        <ecNumber evidence="3 9">4.2.1.75</ecNumber>
    </recommendedName>
</protein>
<comment type="caution">
    <text evidence="11">The sequence shown here is derived from an EMBL/GenBank/DDBJ whole genome shotgun (WGS) entry which is preliminary data.</text>
</comment>
<keyword evidence="5 9" id="KW-0627">Porphyrin biosynthesis</keyword>
<proteinExistence type="inferred from homology"/>
<dbReference type="GO" id="GO:0004852">
    <property type="term" value="F:uroporphyrinogen-III synthase activity"/>
    <property type="evidence" value="ECO:0007669"/>
    <property type="project" value="UniProtKB-UniRule"/>
</dbReference>
<comment type="catalytic activity">
    <reaction evidence="8 9">
        <text>hydroxymethylbilane = uroporphyrinogen III + H2O</text>
        <dbReference type="Rhea" id="RHEA:18965"/>
        <dbReference type="ChEBI" id="CHEBI:15377"/>
        <dbReference type="ChEBI" id="CHEBI:57308"/>
        <dbReference type="ChEBI" id="CHEBI:57845"/>
        <dbReference type="EC" id="4.2.1.75"/>
    </reaction>
</comment>
<evidence type="ECO:0000256" key="8">
    <source>
        <dbReference type="ARBA" id="ARBA00048617"/>
    </source>
</evidence>
<dbReference type="UniPathway" id="UPA00251">
    <property type="reaction ID" value="UER00320"/>
</dbReference>
<accession>A0A5D4XU07</accession>
<evidence type="ECO:0000256" key="1">
    <source>
        <dbReference type="ARBA" id="ARBA00004772"/>
    </source>
</evidence>
<comment type="function">
    <text evidence="6 9">Catalyzes cyclization of the linear tetrapyrrole, hydroxymethylbilane, to the macrocyclic uroporphyrinogen III.</text>
</comment>
<evidence type="ECO:0000259" key="10">
    <source>
        <dbReference type="Pfam" id="PF02602"/>
    </source>
</evidence>
<evidence type="ECO:0000256" key="9">
    <source>
        <dbReference type="RuleBase" id="RU366031"/>
    </source>
</evidence>
<comment type="similarity">
    <text evidence="2 9">Belongs to the uroporphyrinogen-III synthase family.</text>
</comment>
<gene>
    <name evidence="11" type="ORF">FZO89_08355</name>
</gene>
<dbReference type="Proteomes" id="UP000324973">
    <property type="component" value="Unassembled WGS sequence"/>
</dbReference>
<keyword evidence="4 9" id="KW-0456">Lyase</keyword>
<dbReference type="Pfam" id="PF02602">
    <property type="entry name" value="HEM4"/>
    <property type="match status" value="1"/>
</dbReference>
<name>A0A5D4XU07_9GAMM</name>
<dbReference type="GO" id="GO:0006780">
    <property type="term" value="P:uroporphyrinogen III biosynthetic process"/>
    <property type="evidence" value="ECO:0007669"/>
    <property type="project" value="UniProtKB-UniRule"/>
</dbReference>
<dbReference type="InterPro" id="IPR039793">
    <property type="entry name" value="UROS/Hem4"/>
</dbReference>
<evidence type="ECO:0000256" key="5">
    <source>
        <dbReference type="ARBA" id="ARBA00023244"/>
    </source>
</evidence>
<dbReference type="EC" id="4.2.1.75" evidence="3 9"/>
<dbReference type="InterPro" id="IPR036108">
    <property type="entry name" value="4pyrrol_syn_uPrphyn_synt_sf"/>
</dbReference>
<organism evidence="11 12">
    <name type="scientific">Luteimonas viscosa</name>
    <dbReference type="NCBI Taxonomy" id="1132694"/>
    <lineage>
        <taxon>Bacteria</taxon>
        <taxon>Pseudomonadati</taxon>
        <taxon>Pseudomonadota</taxon>
        <taxon>Gammaproteobacteria</taxon>
        <taxon>Lysobacterales</taxon>
        <taxon>Lysobacteraceae</taxon>
        <taxon>Luteimonas</taxon>
    </lineage>
</organism>
<dbReference type="SUPFAM" id="SSF69618">
    <property type="entry name" value="HemD-like"/>
    <property type="match status" value="1"/>
</dbReference>
<feature type="domain" description="Tetrapyrrole biosynthesis uroporphyrinogen III synthase" evidence="10">
    <location>
        <begin position="27"/>
        <end position="248"/>
    </location>
</feature>
<dbReference type="InterPro" id="IPR003754">
    <property type="entry name" value="4pyrrol_synth_uPrphyn_synth"/>
</dbReference>
<evidence type="ECO:0000256" key="7">
    <source>
        <dbReference type="ARBA" id="ARBA00040167"/>
    </source>
</evidence>
<dbReference type="OrthoDB" id="9787650at2"/>
<evidence type="ECO:0000256" key="6">
    <source>
        <dbReference type="ARBA" id="ARBA00037589"/>
    </source>
</evidence>
<dbReference type="GO" id="GO:0006782">
    <property type="term" value="P:protoporphyrinogen IX biosynthetic process"/>
    <property type="evidence" value="ECO:0007669"/>
    <property type="project" value="UniProtKB-UniRule"/>
</dbReference>
<evidence type="ECO:0000256" key="2">
    <source>
        <dbReference type="ARBA" id="ARBA00008133"/>
    </source>
</evidence>
<evidence type="ECO:0000313" key="11">
    <source>
        <dbReference type="EMBL" id="TYT26270.1"/>
    </source>
</evidence>
<dbReference type="AlphaFoldDB" id="A0A5D4XU07"/>
<reference evidence="11 12" key="1">
    <citation type="submission" date="2019-08" db="EMBL/GenBank/DDBJ databases">
        <title>Luteimonas viscosus sp. nov., isolated from soil of a sunflower field.</title>
        <authorList>
            <person name="Jianli Z."/>
            <person name="Ying Z."/>
        </authorList>
    </citation>
    <scope>NUCLEOTIDE SEQUENCE [LARGE SCALE GENOMIC DNA]</scope>
    <source>
        <strain evidence="11 12">XBU10</strain>
    </source>
</reference>
<keyword evidence="12" id="KW-1185">Reference proteome</keyword>
<dbReference type="PANTHER" id="PTHR38042:SF1">
    <property type="entry name" value="UROPORPHYRINOGEN-III SYNTHASE, CHLOROPLASTIC"/>
    <property type="match status" value="1"/>
</dbReference>
<evidence type="ECO:0000313" key="12">
    <source>
        <dbReference type="Proteomes" id="UP000324973"/>
    </source>
</evidence>
<comment type="pathway">
    <text evidence="1 9">Porphyrin-containing compound metabolism; protoporphyrin-IX biosynthesis; coproporphyrinogen-III from 5-aminolevulinate: step 3/4.</text>
</comment>
<evidence type="ECO:0000256" key="3">
    <source>
        <dbReference type="ARBA" id="ARBA00013109"/>
    </source>
</evidence>
<dbReference type="RefSeq" id="WP_149102819.1">
    <property type="nucleotide sequence ID" value="NZ_VTFT01000001.1"/>
</dbReference>